<proteinExistence type="inferred from homology"/>
<dbReference type="Pfam" id="PF08700">
    <property type="entry name" value="VPS51_Exo84_N"/>
    <property type="match status" value="1"/>
</dbReference>
<dbReference type="GO" id="GO:0006891">
    <property type="term" value="P:intra-Golgi vesicle-mediated transport"/>
    <property type="evidence" value="ECO:0007669"/>
    <property type="project" value="InterPro"/>
</dbReference>
<evidence type="ECO:0000313" key="10">
    <source>
        <dbReference type="Proteomes" id="UP000316726"/>
    </source>
</evidence>
<feature type="compositionally biased region" description="Gly residues" evidence="8">
    <location>
        <begin position="1"/>
        <end position="17"/>
    </location>
</feature>
<dbReference type="GO" id="GO:0000139">
    <property type="term" value="C:Golgi membrane"/>
    <property type="evidence" value="ECO:0007669"/>
    <property type="project" value="UniProtKB-SubCell"/>
</dbReference>
<dbReference type="OrthoDB" id="46189at2759"/>
<feature type="region of interest" description="Disordered" evidence="8">
    <location>
        <begin position="98"/>
        <end position="122"/>
    </location>
</feature>
<evidence type="ECO:0000256" key="1">
    <source>
        <dbReference type="ARBA" id="ARBA00004395"/>
    </source>
</evidence>
<accession>A0A5B8MBW9</accession>
<keyword evidence="4" id="KW-0813">Transport</keyword>
<feature type="region of interest" description="Disordered" evidence="8">
    <location>
        <begin position="868"/>
        <end position="891"/>
    </location>
</feature>
<protein>
    <recommendedName>
        <fullName evidence="3">Conserved oligomeric Golgi complex subunit 1</fullName>
    </recommendedName>
</protein>
<evidence type="ECO:0000256" key="2">
    <source>
        <dbReference type="ARBA" id="ARBA00006653"/>
    </source>
</evidence>
<evidence type="ECO:0000256" key="7">
    <source>
        <dbReference type="ARBA" id="ARBA00023136"/>
    </source>
</evidence>
<dbReference type="PANTHER" id="PTHR31658">
    <property type="entry name" value="CONSERVED OLIGOMERIC GOLGI COMPLEX SUBUNIT 1"/>
    <property type="match status" value="1"/>
</dbReference>
<dbReference type="AlphaFoldDB" id="A0A5B8MBW9"/>
<evidence type="ECO:0000256" key="3">
    <source>
        <dbReference type="ARBA" id="ARBA00020978"/>
    </source>
</evidence>
<dbReference type="InterPro" id="IPR033370">
    <property type="entry name" value="COG1"/>
</dbReference>
<sequence length="925" mass="103171">METTGKGGGGVEMGGDGVKSAEHLFEQRPVEEIRGVEKRAREQVDLKREELRQVVGASYREFIDSADGIKACSTAATTAARDVLLDTSESIWAVLEAEKNSQQQQQQTETSRHGSDTEQSRVLSHGARLAARAFVLWQTQGKEVSRKFPLLAKQKVQLVDLCKKLRKACLSRLESARTDRALAVDALAALVLLDVVQAAQKTASSAGSGLQDMASIKSGLSLCSLWLKQRLSAIPKATKSWESLSSVGEIVKDVLCEVESLFVASKQYSKANLASMCLPDVEGDIWYEALPRHEEELKLWRQYLDGFVHTTSPISLKMVSELCSKWVKSAQKESEAITKDHIGSLSELPVLMEAEKRIHGVLDATQKNDLSLDASKDFEAHCLAILRRKVHLWNEFYEASFAERAKSIIKESFSEILPMVKNEVKKVDPSMDLELEYRNKLCRILHSIRVMVSKIFIEMMQFFLLPRDTSVLESRASSLQGFMQECCFDLLKDIGAYLEEVMDKMSSESENLCEYGVFLSNLCDCLQTENSQLFRFLFGKSKEWINAGTSNKKDISAIEMYSLDIEDIHKSKSELLEHLKENSLSSAQSALSSLDYPLKLEMDQKLQSISRNAFGAFVDHVCSSVQKSVESHLENDENLLSSKRDANWEEIVVQHQDEDGNNVDMKFCLPHMPSPFIVDHLFSALGELHKARYVKSNLPNFKVFEEELSRTFMKAFSGFLDKRSKSLGERGVLQLLFDVRFIFDVLAGGNTGLSGSLGSLGSLGLTSAKHSALERRLSGLLDPIDWATYEPYLWKNEVQFYHRCSLLFQDFMSIHKVHGDKEVKTKSSSKSNIMEMSSNVPRFNYLPISTPSVFKAETADDLLEAGFADSSSKQSSQGKMANGGSASDKEKSNMFGSILGEKAAEATAMAQDLFSGAGFFTSLTK</sequence>
<evidence type="ECO:0000256" key="8">
    <source>
        <dbReference type="SAM" id="MobiDB-lite"/>
    </source>
</evidence>
<name>A0A5B8MBW9_9CHLO</name>
<comment type="subcellular location">
    <subcellularLocation>
        <location evidence="1">Golgi apparatus membrane</location>
        <topology evidence="1">Peripheral membrane protein</topology>
    </subcellularLocation>
</comment>
<comment type="similarity">
    <text evidence="2">Belongs to the COG1 family.</text>
</comment>
<keyword evidence="6" id="KW-0333">Golgi apparatus</keyword>
<dbReference type="GO" id="GO:0017119">
    <property type="term" value="C:Golgi transport complex"/>
    <property type="evidence" value="ECO:0007669"/>
    <property type="project" value="InterPro"/>
</dbReference>
<evidence type="ECO:0000256" key="5">
    <source>
        <dbReference type="ARBA" id="ARBA00022927"/>
    </source>
</evidence>
<dbReference type="STRING" id="1764295.A0A5B8MBW9"/>
<gene>
    <name evidence="9" type="ORF">A3770_01p00920</name>
</gene>
<organism evidence="9 10">
    <name type="scientific">Chloropicon primus</name>
    <dbReference type="NCBI Taxonomy" id="1764295"/>
    <lineage>
        <taxon>Eukaryota</taxon>
        <taxon>Viridiplantae</taxon>
        <taxon>Chlorophyta</taxon>
        <taxon>Chloropicophyceae</taxon>
        <taxon>Chloropicales</taxon>
        <taxon>Chloropicaceae</taxon>
        <taxon>Chloropicon</taxon>
    </lineage>
</organism>
<keyword evidence="5" id="KW-0653">Protein transport</keyword>
<dbReference type="Proteomes" id="UP000316726">
    <property type="component" value="Chromosome 1"/>
</dbReference>
<reference evidence="9 10" key="1">
    <citation type="submission" date="2018-07" db="EMBL/GenBank/DDBJ databases">
        <title>The complete nuclear genome of the prasinophyte Chloropicon primus (CCMP1205).</title>
        <authorList>
            <person name="Pombert J.-F."/>
            <person name="Otis C."/>
            <person name="Turmel M."/>
            <person name="Lemieux C."/>
        </authorList>
    </citation>
    <scope>NUCLEOTIDE SEQUENCE [LARGE SCALE GENOMIC DNA]</scope>
    <source>
        <strain evidence="9 10">CCMP1205</strain>
    </source>
</reference>
<keyword evidence="7" id="KW-0472">Membrane</keyword>
<evidence type="ECO:0000256" key="4">
    <source>
        <dbReference type="ARBA" id="ARBA00022448"/>
    </source>
</evidence>
<dbReference type="PANTHER" id="PTHR31658:SF0">
    <property type="entry name" value="CONSERVED OLIGOMERIC GOLGI COMPLEX SUBUNIT 1"/>
    <property type="match status" value="1"/>
</dbReference>
<feature type="compositionally biased region" description="Basic and acidic residues" evidence="8">
    <location>
        <begin position="110"/>
        <end position="119"/>
    </location>
</feature>
<feature type="region of interest" description="Disordered" evidence="8">
    <location>
        <begin position="1"/>
        <end position="21"/>
    </location>
</feature>
<evidence type="ECO:0000313" key="9">
    <source>
        <dbReference type="EMBL" id="QDZ17574.1"/>
    </source>
</evidence>
<dbReference type="EMBL" id="CP031034">
    <property type="protein sequence ID" value="QDZ17574.1"/>
    <property type="molecule type" value="Genomic_DNA"/>
</dbReference>
<keyword evidence="10" id="KW-1185">Reference proteome</keyword>
<feature type="compositionally biased region" description="Polar residues" evidence="8">
    <location>
        <begin position="869"/>
        <end position="879"/>
    </location>
</feature>
<evidence type="ECO:0000256" key="6">
    <source>
        <dbReference type="ARBA" id="ARBA00023034"/>
    </source>
</evidence>
<dbReference type="GO" id="GO:0015031">
    <property type="term" value="P:protein transport"/>
    <property type="evidence" value="ECO:0007669"/>
    <property type="project" value="UniProtKB-KW"/>
</dbReference>